<feature type="region of interest" description="Disordered" evidence="1">
    <location>
        <begin position="187"/>
        <end position="241"/>
    </location>
</feature>
<dbReference type="EMBL" id="OIVN01002458">
    <property type="protein sequence ID" value="SPD03849.1"/>
    <property type="molecule type" value="Genomic_DNA"/>
</dbReference>
<feature type="region of interest" description="Disordered" evidence="1">
    <location>
        <begin position="434"/>
        <end position="468"/>
    </location>
</feature>
<feature type="region of interest" description="Disordered" evidence="1">
    <location>
        <begin position="1001"/>
        <end position="1040"/>
    </location>
</feature>
<reference evidence="3" key="1">
    <citation type="submission" date="2018-02" db="EMBL/GenBank/DDBJ databases">
        <authorList>
            <person name="Cohen D.B."/>
            <person name="Kent A.D."/>
        </authorList>
    </citation>
    <scope>NUCLEOTIDE SEQUENCE</scope>
</reference>
<feature type="domain" description="Reverse transcriptase Ty1/copia-type" evidence="2">
    <location>
        <begin position="543"/>
        <end position="785"/>
    </location>
</feature>
<dbReference type="PANTHER" id="PTHR47481:SF10">
    <property type="entry name" value="COPIA-LIKE POLYPROTEIN_RETROTRANSPOSON"/>
    <property type="match status" value="1"/>
</dbReference>
<accession>A0A2N9GWS7</accession>
<dbReference type="InterPro" id="IPR013103">
    <property type="entry name" value="RVT_2"/>
</dbReference>
<dbReference type="PANTHER" id="PTHR47481">
    <property type="match status" value="1"/>
</dbReference>
<dbReference type="InterPro" id="IPR043502">
    <property type="entry name" value="DNA/RNA_pol_sf"/>
</dbReference>
<gene>
    <name evidence="3" type="ORF">FSB_LOCUS31731</name>
</gene>
<organism evidence="3">
    <name type="scientific">Fagus sylvatica</name>
    <name type="common">Beechnut</name>
    <dbReference type="NCBI Taxonomy" id="28930"/>
    <lineage>
        <taxon>Eukaryota</taxon>
        <taxon>Viridiplantae</taxon>
        <taxon>Streptophyta</taxon>
        <taxon>Embryophyta</taxon>
        <taxon>Tracheophyta</taxon>
        <taxon>Spermatophyta</taxon>
        <taxon>Magnoliopsida</taxon>
        <taxon>eudicotyledons</taxon>
        <taxon>Gunneridae</taxon>
        <taxon>Pentapetalae</taxon>
        <taxon>rosids</taxon>
        <taxon>fabids</taxon>
        <taxon>Fagales</taxon>
        <taxon>Fagaceae</taxon>
        <taxon>Fagus</taxon>
    </lineage>
</organism>
<sequence>MTPSSSSSTSDQANSFSPSITLITNLPHVVTVKLTKDNYLLLKVQIVPYLKGQKVFGYVDGTIPMPPQTIPASSDVVVYFTSREVWLALERLFSSHSRAHIMQMHFQLATLKKGGSSISDYYQKFKSLFDGFAAAGQSLNDYESFLFLLSGLGTEVHSVVASLSTLSDTMPIEDLYSHLLIHEQRLEHHSSTTKPTFPSANLAAKQSQPQQHGNGKGRGQGHSFNYRGRGRGSPPLLPIPTGDSSRPICQVCFKAGHTALTCYNKFNHAYQRDITGSSSMQAYVATPAMSNDLNWYPDTGTTHHITSDVNNLNLQHDEYSGPKQVYVGNGQGLPIHHLGSSSLSSSNATFLLNNVLHNPMSGTTLLHGKHSQGLYSLSHPQPSSSLSAFMGICISLDGWHSRLGHPSLRIVRQTSSTKTPINIPLPPSIRVFSSTSNTPLSSPSSVSLNSPILASTSPESSLPAPISQPITNMAPCHPITTQSKNDVRKPKSLPADFVSKPPPKAYSTDSMLETEPTCFTQASKHSQWRAAMTIEFNALIKNCTWSLVDCKSSMNLVGYKWVFKIKRKPDGSIERYKARLVAKGFHQQPGIDYTVTFSPVIKPTTIRIVLSLAVFSNWCIRQLDVQNAFLHGTLQESVFMVQPLEFSHPSKPDAVCHLHKALYGLKHAPRAWFSKLTSHLLELAFVGSRLNSSLYILSIGLSLIFFLIYVDDIIVTGPDPAATQQLILSLQQVFALKDLSLLHYFLGVEALIDLQGLFLTQQKYILDLLKRTNMVGAKPVTSPMSSSVTLSTYSGEAFSDPSLYRSVVGSLQYLSLTRLDLSFAVNKSSLHLHAFSDSDWAGCPDDRCSTSGYCVFLGTNLISWSSKKQPTVSRSSTETEYCALANVAAELTWLQSLLQELWVYLPNPPTLWCDNISVAYLTANPVFHARAKHIEIDLHFIHDKVASGSLHVKFISSKDQVADALTKPLAFSRFASLQDILVIRSLPLRLRGPIENAVTISTSQAKSRKEDSVTTNSSKEINTEDESISYTTLQPPDKDQ</sequence>
<protein>
    <recommendedName>
        <fullName evidence="2">Reverse transcriptase Ty1/copia-type domain-containing protein</fullName>
    </recommendedName>
</protein>
<dbReference type="Pfam" id="PF07727">
    <property type="entry name" value="RVT_2"/>
    <property type="match status" value="1"/>
</dbReference>
<dbReference type="Pfam" id="PF14223">
    <property type="entry name" value="Retrotran_gag_2"/>
    <property type="match status" value="1"/>
</dbReference>
<feature type="compositionally biased region" description="Low complexity" evidence="1">
    <location>
        <begin position="434"/>
        <end position="450"/>
    </location>
</feature>
<dbReference type="SUPFAM" id="SSF56672">
    <property type="entry name" value="DNA/RNA polymerases"/>
    <property type="match status" value="1"/>
</dbReference>
<evidence type="ECO:0000256" key="1">
    <source>
        <dbReference type="SAM" id="MobiDB-lite"/>
    </source>
</evidence>
<evidence type="ECO:0000259" key="2">
    <source>
        <dbReference type="Pfam" id="PF07727"/>
    </source>
</evidence>
<feature type="compositionally biased region" description="Polar residues" evidence="1">
    <location>
        <begin position="192"/>
        <end position="213"/>
    </location>
</feature>
<proteinExistence type="predicted"/>
<dbReference type="CDD" id="cd09272">
    <property type="entry name" value="RNase_HI_RT_Ty1"/>
    <property type="match status" value="1"/>
</dbReference>
<feature type="region of interest" description="Disordered" evidence="1">
    <location>
        <begin position="481"/>
        <end position="511"/>
    </location>
</feature>
<name>A0A2N9GWS7_FAGSY</name>
<dbReference type="AlphaFoldDB" id="A0A2N9GWS7"/>
<evidence type="ECO:0000313" key="3">
    <source>
        <dbReference type="EMBL" id="SPD03849.1"/>
    </source>
</evidence>